<dbReference type="RefSeq" id="WP_015591813.1">
    <property type="nucleotide sequence ID" value="NC_021169.1"/>
</dbReference>
<dbReference type="KEGG" id="ast:Asulf_02264"/>
<dbReference type="CDD" id="cd03109">
    <property type="entry name" value="DTBS"/>
    <property type="match status" value="1"/>
</dbReference>
<dbReference type="eggNOG" id="arCOG00099">
    <property type="taxonomic scope" value="Archaea"/>
</dbReference>
<evidence type="ECO:0000313" key="2">
    <source>
        <dbReference type="EMBL" id="AGK62217.1"/>
    </source>
</evidence>
<dbReference type="Gene3D" id="3.40.50.300">
    <property type="entry name" value="P-loop containing nucleotide triphosphate hydrolases"/>
    <property type="match status" value="1"/>
</dbReference>
<dbReference type="GeneID" id="15393896"/>
<dbReference type="Pfam" id="PF13500">
    <property type="entry name" value="AAA_26"/>
    <property type="match status" value="1"/>
</dbReference>
<dbReference type="OrthoDB" id="50320at2157"/>
<dbReference type="PANTHER" id="PTHR43356">
    <property type="entry name" value="PHOSPHATE ACETYLTRANSFERASE"/>
    <property type="match status" value="1"/>
</dbReference>
<dbReference type="HOGENOM" id="CLU_040984_0_0_2"/>
<dbReference type="InterPro" id="IPR010766">
    <property type="entry name" value="DRTGG"/>
</dbReference>
<dbReference type="EMBL" id="CP005290">
    <property type="protein sequence ID" value="AGK62217.1"/>
    <property type="molecule type" value="Genomic_DNA"/>
</dbReference>
<dbReference type="Proteomes" id="UP000013307">
    <property type="component" value="Chromosome"/>
</dbReference>
<dbReference type="AlphaFoldDB" id="N0BIQ7"/>
<dbReference type="InterPro" id="IPR050500">
    <property type="entry name" value="Phos_Acetyltrans/Butyryltrans"/>
</dbReference>
<dbReference type="InterPro" id="IPR028979">
    <property type="entry name" value="Ser_kin/Pase_Hpr-like_N_sf"/>
</dbReference>
<dbReference type="InterPro" id="IPR027417">
    <property type="entry name" value="P-loop_NTPase"/>
</dbReference>
<proteinExistence type="predicted"/>
<gene>
    <name evidence="2" type="ORF">Asulf_02264</name>
</gene>
<dbReference type="Pfam" id="PF07085">
    <property type="entry name" value="DRTGG"/>
    <property type="match status" value="1"/>
</dbReference>
<evidence type="ECO:0000313" key="3">
    <source>
        <dbReference type="Proteomes" id="UP000013307"/>
    </source>
</evidence>
<evidence type="ECO:0000259" key="1">
    <source>
        <dbReference type="Pfam" id="PF07085"/>
    </source>
</evidence>
<organism evidence="2 3">
    <name type="scientific">Archaeoglobus sulfaticallidus PM70-1</name>
    <dbReference type="NCBI Taxonomy" id="387631"/>
    <lineage>
        <taxon>Archaea</taxon>
        <taxon>Methanobacteriati</taxon>
        <taxon>Methanobacteriota</taxon>
        <taxon>Archaeoglobi</taxon>
        <taxon>Archaeoglobales</taxon>
        <taxon>Archaeoglobaceae</taxon>
        <taxon>Archaeoglobus</taxon>
    </lineage>
</organism>
<dbReference type="SUPFAM" id="SSF52540">
    <property type="entry name" value="P-loop containing nucleoside triphosphate hydrolases"/>
    <property type="match status" value="1"/>
</dbReference>
<accession>N0BIQ7</accession>
<protein>
    <submittedName>
        <fullName evidence="2">BioD-like N-terminal domain of phosphotransacetylase</fullName>
    </submittedName>
</protein>
<dbReference type="SUPFAM" id="SSF75138">
    <property type="entry name" value="HprK N-terminal domain-like"/>
    <property type="match status" value="1"/>
</dbReference>
<dbReference type="PANTHER" id="PTHR43356:SF2">
    <property type="entry name" value="PHOSPHATE ACETYLTRANSFERASE"/>
    <property type="match status" value="1"/>
</dbReference>
<feature type="domain" description="DRTGG" evidence="1">
    <location>
        <begin position="213"/>
        <end position="319"/>
    </location>
</feature>
<dbReference type="Gene3D" id="3.40.1390.20">
    <property type="entry name" value="HprK N-terminal domain-like"/>
    <property type="match status" value="1"/>
</dbReference>
<keyword evidence="3" id="KW-1185">Reference proteome</keyword>
<name>N0BIQ7_9EURY</name>
<sequence length="353" mass="39097">MQGIMVSSVEGDAGKSSMIIAMASYLLDKGYSVGYFKPLGTSPEYHDGKLVDGDALNTSKMIGVEDEIDDICPIVLNAPYAEFINIADPNELKKVVSASFDRIKEEKDFVFVEGSIDYKIGSAVELGDISVSKLLDLKALLIAGYSEDFVLDRILTAKSVFGERLKAVIFNKLTGYKRSYIEGVAGSLLQRNDLEILGIIPRDVIVGGVFIDEIKDYLKAEYLVEPREDMIVENIIVGAMSPNSAIEYFRRAKNAALVTGGDRADLQVVALEIPNIKLIILTGNLRPSKFILDRAESKGVPVLLVSEDTLTTTERLEKMFGKSRIKSEIKLKRMRELFESFVNLEAFERFLGI</sequence>
<dbReference type="STRING" id="387631.Asulf_02264"/>
<reference evidence="2 3" key="1">
    <citation type="journal article" date="2013" name="Genome Announc.">
        <title>Complete Genome Sequence of the Thermophilic and Facultatively Chemolithoautotrophic Sulfate Reducer Archaeoglobus sulfaticallidus Strain PM70-1T.</title>
        <authorList>
            <person name="Stokke R."/>
            <person name="Hocking W.P."/>
            <person name="Steinsbu B.O."/>
            <person name="Steen I.H."/>
        </authorList>
    </citation>
    <scope>NUCLEOTIDE SEQUENCE [LARGE SCALE GENOMIC DNA]</scope>
    <source>
        <strain evidence="2">PM70-1</strain>
    </source>
</reference>